<accession>A0A9P1GUM6</accession>
<gene>
    <name evidence="2" type="ORF">PPNO1_LOCUS428</name>
</gene>
<evidence type="ECO:0000256" key="1">
    <source>
        <dbReference type="SAM" id="MobiDB-lite"/>
    </source>
</evidence>
<dbReference type="Proteomes" id="UP000838763">
    <property type="component" value="Unassembled WGS sequence"/>
</dbReference>
<organism evidence="2 3">
    <name type="scientific">Parascedosporium putredinis</name>
    <dbReference type="NCBI Taxonomy" id="1442378"/>
    <lineage>
        <taxon>Eukaryota</taxon>
        <taxon>Fungi</taxon>
        <taxon>Dikarya</taxon>
        <taxon>Ascomycota</taxon>
        <taxon>Pezizomycotina</taxon>
        <taxon>Sordariomycetes</taxon>
        <taxon>Hypocreomycetidae</taxon>
        <taxon>Microascales</taxon>
        <taxon>Microascaceae</taxon>
        <taxon>Parascedosporium</taxon>
    </lineage>
</organism>
<feature type="region of interest" description="Disordered" evidence="1">
    <location>
        <begin position="145"/>
        <end position="184"/>
    </location>
</feature>
<evidence type="ECO:0000313" key="3">
    <source>
        <dbReference type="Proteomes" id="UP000838763"/>
    </source>
</evidence>
<sequence>MPTYLCHGFRWHRHSIRVFVVLQDLEEAAPEWILSPQSTSSILEAFYKVFDFIPEPDPSPDSTARRTAIATAAPAEAPAPPSSVPIEEDAVLAYDWSAVKLLEEYDPNNLKEVSRPYAFVADHVVRVDLDVSVAEEIARYEERMAKKSGEDKPMLGGASDEFGKSGKKGSGGSGSGSSSTKKAGWLEKLRDQLQTHEEIRWFVVVCDDEDDSDSTEAAPPPRRNQEGGRSGGVPLRDHIEREQASRPSSRASGSKPPKQGGLRRLFGKKQDDLG</sequence>
<name>A0A9P1GUM6_9PEZI</name>
<dbReference type="EMBL" id="CALLCH030000001">
    <property type="protein sequence ID" value="CAI4210626.1"/>
    <property type="molecule type" value="Genomic_DNA"/>
</dbReference>
<evidence type="ECO:0000313" key="2">
    <source>
        <dbReference type="EMBL" id="CAI4210626.1"/>
    </source>
</evidence>
<dbReference type="OrthoDB" id="371463at2759"/>
<reference evidence="2" key="1">
    <citation type="submission" date="2022-11" db="EMBL/GenBank/DDBJ databases">
        <authorList>
            <person name="Scott C."/>
            <person name="Bruce N."/>
        </authorList>
    </citation>
    <scope>NUCLEOTIDE SEQUENCE</scope>
</reference>
<keyword evidence="3" id="KW-1185">Reference proteome</keyword>
<dbReference type="AlphaFoldDB" id="A0A9P1GUM6"/>
<protein>
    <recommendedName>
        <fullName evidence="4">Developmental regulator protein</fullName>
    </recommendedName>
</protein>
<proteinExistence type="predicted"/>
<feature type="region of interest" description="Disordered" evidence="1">
    <location>
        <begin position="209"/>
        <end position="274"/>
    </location>
</feature>
<feature type="compositionally biased region" description="Basic and acidic residues" evidence="1">
    <location>
        <begin position="235"/>
        <end position="244"/>
    </location>
</feature>
<comment type="caution">
    <text evidence="2">The sequence shown here is derived from an EMBL/GenBank/DDBJ whole genome shotgun (WGS) entry which is preliminary data.</text>
</comment>
<evidence type="ECO:0008006" key="4">
    <source>
        <dbReference type="Google" id="ProtNLM"/>
    </source>
</evidence>